<sequence length="279" mass="31204">MPKSAEHFERRRIQGRMSDEEMQARFPKMYTVWPRIQRRLGSLHDELVLHGDEPVPAGYHGDYHVSGRLHRVANERAALPEWQHRSAGRHTSIALMHTGGTCWASCALTSAQGQQDGPDQSVLEQFSATDAPHEERSVFPCFGAWRVLGVSLLQRVQSAWCFAALACMRRTLCGAPRTQAGPYSEGCSPPGLGVERTHGLLQMSSAVLIQPQERGREMTLPEGLTRFGEMVLRQAAALHRRWWLPSAFLTRRGGPGEVLGETRDQPQHQGSVKEWEAVL</sequence>
<name>A0AAV7L9M5_PLEWA</name>
<feature type="compositionally biased region" description="Basic and acidic residues" evidence="1">
    <location>
        <begin position="260"/>
        <end position="279"/>
    </location>
</feature>
<evidence type="ECO:0000256" key="1">
    <source>
        <dbReference type="SAM" id="MobiDB-lite"/>
    </source>
</evidence>
<dbReference type="Proteomes" id="UP001066276">
    <property type="component" value="Chromosome 11"/>
</dbReference>
<accession>A0AAV7L9M5</accession>
<keyword evidence="3" id="KW-1185">Reference proteome</keyword>
<reference evidence="2" key="1">
    <citation type="journal article" date="2022" name="bioRxiv">
        <title>Sequencing and chromosome-scale assembly of the giantPleurodeles waltlgenome.</title>
        <authorList>
            <person name="Brown T."/>
            <person name="Elewa A."/>
            <person name="Iarovenko S."/>
            <person name="Subramanian E."/>
            <person name="Araus A.J."/>
            <person name="Petzold A."/>
            <person name="Susuki M."/>
            <person name="Suzuki K.-i.T."/>
            <person name="Hayashi T."/>
            <person name="Toyoda A."/>
            <person name="Oliveira C."/>
            <person name="Osipova E."/>
            <person name="Leigh N.D."/>
            <person name="Simon A."/>
            <person name="Yun M.H."/>
        </authorList>
    </citation>
    <scope>NUCLEOTIDE SEQUENCE</scope>
    <source>
        <strain evidence="2">20211129_DDA</strain>
        <tissue evidence="2">Liver</tissue>
    </source>
</reference>
<organism evidence="2 3">
    <name type="scientific">Pleurodeles waltl</name>
    <name type="common">Iberian ribbed newt</name>
    <dbReference type="NCBI Taxonomy" id="8319"/>
    <lineage>
        <taxon>Eukaryota</taxon>
        <taxon>Metazoa</taxon>
        <taxon>Chordata</taxon>
        <taxon>Craniata</taxon>
        <taxon>Vertebrata</taxon>
        <taxon>Euteleostomi</taxon>
        <taxon>Amphibia</taxon>
        <taxon>Batrachia</taxon>
        <taxon>Caudata</taxon>
        <taxon>Salamandroidea</taxon>
        <taxon>Salamandridae</taxon>
        <taxon>Pleurodelinae</taxon>
        <taxon>Pleurodeles</taxon>
    </lineage>
</organism>
<evidence type="ECO:0000313" key="2">
    <source>
        <dbReference type="EMBL" id="KAJ1087130.1"/>
    </source>
</evidence>
<dbReference type="AlphaFoldDB" id="A0AAV7L9M5"/>
<gene>
    <name evidence="2" type="ORF">NDU88_000324</name>
</gene>
<protein>
    <submittedName>
        <fullName evidence="2">Uncharacterized protein</fullName>
    </submittedName>
</protein>
<proteinExistence type="predicted"/>
<dbReference type="EMBL" id="JANPWB010000015">
    <property type="protein sequence ID" value="KAJ1087130.1"/>
    <property type="molecule type" value="Genomic_DNA"/>
</dbReference>
<comment type="caution">
    <text evidence="2">The sequence shown here is derived from an EMBL/GenBank/DDBJ whole genome shotgun (WGS) entry which is preliminary data.</text>
</comment>
<feature type="region of interest" description="Disordered" evidence="1">
    <location>
        <begin position="255"/>
        <end position="279"/>
    </location>
</feature>
<evidence type="ECO:0000313" key="3">
    <source>
        <dbReference type="Proteomes" id="UP001066276"/>
    </source>
</evidence>